<dbReference type="NCBIfam" id="TIGR03539">
    <property type="entry name" value="DapC_actino"/>
    <property type="match status" value="1"/>
</dbReference>
<dbReference type="GO" id="GO:0009016">
    <property type="term" value="F:succinyldiaminopimelate transaminase activity"/>
    <property type="evidence" value="ECO:0007669"/>
    <property type="project" value="UniProtKB-EC"/>
</dbReference>
<keyword evidence="3 5" id="KW-0808">Transferase</keyword>
<dbReference type="Pfam" id="PF00155">
    <property type="entry name" value="Aminotran_1_2"/>
    <property type="match status" value="1"/>
</dbReference>
<evidence type="ECO:0000256" key="3">
    <source>
        <dbReference type="ARBA" id="ARBA00022679"/>
    </source>
</evidence>
<dbReference type="RefSeq" id="WP_101281332.1">
    <property type="nucleotide sequence ID" value="NZ_CP031742.1"/>
</dbReference>
<gene>
    <name evidence="5" type="primary">dapC</name>
    <name evidence="5" type="ORF">D0C37_10095</name>
</gene>
<dbReference type="AlphaFoldDB" id="A0A385D951"/>
<name>A0A385D951_9ACTN</name>
<dbReference type="SUPFAM" id="SSF53383">
    <property type="entry name" value="PLP-dependent transferases"/>
    <property type="match status" value="1"/>
</dbReference>
<evidence type="ECO:0000313" key="6">
    <source>
        <dbReference type="Proteomes" id="UP000259636"/>
    </source>
</evidence>
<sequence length="373" mass="39673">MSAAAPSPVSALLPAFPWDRLQPYKETAAAHPDGLVDLSVGTPVDPVPPLVREALTAAADSPGYPTVWGTPALRAAILGWAGRRLGAEGLTEHNVLPVVGSKELVAWLPTQLGLGPGDTVAFPRLAYPTYEVGARLARAEPAVYDDPVTDLDPGPLKLLWLNSPSNPTGRVLGKDELARIVAWAREHDVLVVSDECYLELGWEADPVSVLHPEVCGGSHEGLVAVHSLSKRSNLAGYRSAFILGDAAVLGELLQIRKHGGMMTPAPVQAATVAALGDDTHVAEQRERYAARRTALREALLAHGFRVEHSEASLYLWATRDEPCWDTVAHLASLGIAVAPGDFYGPAGDRFVRIAFTATDERVEAAVARLTATA</sequence>
<dbReference type="GeneID" id="300114546"/>
<dbReference type="EMBL" id="CP031742">
    <property type="protein sequence ID" value="AXQ54923.1"/>
    <property type="molecule type" value="Genomic_DNA"/>
</dbReference>
<organism evidence="5 6">
    <name type="scientific">Streptomyces koyangensis</name>
    <dbReference type="NCBI Taxonomy" id="188770"/>
    <lineage>
        <taxon>Bacteria</taxon>
        <taxon>Bacillati</taxon>
        <taxon>Actinomycetota</taxon>
        <taxon>Actinomycetes</taxon>
        <taxon>Kitasatosporales</taxon>
        <taxon>Streptomycetaceae</taxon>
        <taxon>Streptomyces</taxon>
        <taxon>Streptomyces aurantiacus group</taxon>
    </lineage>
</organism>
<keyword evidence="2 5" id="KW-0032">Aminotransferase</keyword>
<protein>
    <submittedName>
        <fullName evidence="5">Succinyldiaminopimelate transaminase</fullName>
        <ecNumber evidence="5">2.6.1.17</ecNumber>
    </submittedName>
</protein>
<dbReference type="InterPro" id="IPR015422">
    <property type="entry name" value="PyrdxlP-dep_Trfase_small"/>
</dbReference>
<dbReference type="InterPro" id="IPR050881">
    <property type="entry name" value="LL-DAP_aminotransferase"/>
</dbReference>
<dbReference type="InterPro" id="IPR004839">
    <property type="entry name" value="Aminotransferase_I/II_large"/>
</dbReference>
<evidence type="ECO:0000256" key="1">
    <source>
        <dbReference type="ARBA" id="ARBA00001933"/>
    </source>
</evidence>
<evidence type="ECO:0000313" key="5">
    <source>
        <dbReference type="EMBL" id="AXQ54923.1"/>
    </source>
</evidence>
<dbReference type="InterPro" id="IPR015424">
    <property type="entry name" value="PyrdxlP-dep_Trfase"/>
</dbReference>
<evidence type="ECO:0000256" key="2">
    <source>
        <dbReference type="ARBA" id="ARBA00022576"/>
    </source>
</evidence>
<reference evidence="5 6" key="1">
    <citation type="submission" date="2018-08" db="EMBL/GenBank/DDBJ databases">
        <authorList>
            <person name="Ferrada E.E."/>
            <person name="Latorre B.A."/>
        </authorList>
    </citation>
    <scope>NUCLEOTIDE SEQUENCE [LARGE SCALE GENOMIC DNA]</scope>
    <source>
        <strain evidence="5 6">VK-A60T</strain>
    </source>
</reference>
<dbReference type="GO" id="GO:0030170">
    <property type="term" value="F:pyridoxal phosphate binding"/>
    <property type="evidence" value="ECO:0007669"/>
    <property type="project" value="InterPro"/>
</dbReference>
<dbReference type="Gene3D" id="3.90.1150.10">
    <property type="entry name" value="Aspartate Aminotransferase, domain 1"/>
    <property type="match status" value="1"/>
</dbReference>
<proteinExistence type="predicted"/>
<accession>A0A385D951</accession>
<dbReference type="EC" id="2.6.1.17" evidence="5"/>
<dbReference type="PANTHER" id="PTHR42832:SF3">
    <property type="entry name" value="L-GLUTAMINE--4-(METHYLSULFANYL)-2-OXOBUTANOATE AMINOTRANSFERASE"/>
    <property type="match status" value="1"/>
</dbReference>
<dbReference type="CDD" id="cd00609">
    <property type="entry name" value="AAT_like"/>
    <property type="match status" value="1"/>
</dbReference>
<feature type="domain" description="Aminotransferase class I/classII large" evidence="4">
    <location>
        <begin position="35"/>
        <end position="369"/>
    </location>
</feature>
<dbReference type="KEGG" id="sky:D0C37_10095"/>
<comment type="cofactor">
    <cofactor evidence="1">
        <name>pyridoxal 5'-phosphate</name>
        <dbReference type="ChEBI" id="CHEBI:597326"/>
    </cofactor>
</comment>
<evidence type="ECO:0000259" key="4">
    <source>
        <dbReference type="Pfam" id="PF00155"/>
    </source>
</evidence>
<dbReference type="InterPro" id="IPR015421">
    <property type="entry name" value="PyrdxlP-dep_Trfase_major"/>
</dbReference>
<dbReference type="Gene3D" id="3.40.640.10">
    <property type="entry name" value="Type I PLP-dependent aspartate aminotransferase-like (Major domain)"/>
    <property type="match status" value="1"/>
</dbReference>
<dbReference type="PANTHER" id="PTHR42832">
    <property type="entry name" value="AMINO ACID AMINOTRANSFERASE"/>
    <property type="match status" value="1"/>
</dbReference>
<dbReference type="InterPro" id="IPR019880">
    <property type="entry name" value="OxyQ"/>
</dbReference>
<dbReference type="Proteomes" id="UP000259636">
    <property type="component" value="Chromosome"/>
</dbReference>